<dbReference type="InterPro" id="IPR045249">
    <property type="entry name" value="HARBI1-like"/>
</dbReference>
<organism evidence="9 10">
    <name type="scientific">Plakobranchus ocellatus</name>
    <dbReference type="NCBI Taxonomy" id="259542"/>
    <lineage>
        <taxon>Eukaryota</taxon>
        <taxon>Metazoa</taxon>
        <taxon>Spiralia</taxon>
        <taxon>Lophotrochozoa</taxon>
        <taxon>Mollusca</taxon>
        <taxon>Gastropoda</taxon>
        <taxon>Heterobranchia</taxon>
        <taxon>Euthyneura</taxon>
        <taxon>Panpulmonata</taxon>
        <taxon>Sacoglossa</taxon>
        <taxon>Placobranchoidea</taxon>
        <taxon>Plakobranchidae</taxon>
        <taxon>Plakobranchus</taxon>
    </lineage>
</organism>
<evidence type="ECO:0000259" key="8">
    <source>
        <dbReference type="Pfam" id="PF13359"/>
    </source>
</evidence>
<accession>A0AAV4CKS7</accession>
<evidence type="ECO:0000256" key="1">
    <source>
        <dbReference type="ARBA" id="ARBA00001968"/>
    </source>
</evidence>
<reference evidence="9 10" key="1">
    <citation type="journal article" date="2021" name="Elife">
        <title>Chloroplast acquisition without the gene transfer in kleptoplastic sea slugs, Plakobranchus ocellatus.</title>
        <authorList>
            <person name="Maeda T."/>
            <person name="Takahashi S."/>
            <person name="Yoshida T."/>
            <person name="Shimamura S."/>
            <person name="Takaki Y."/>
            <person name="Nagai Y."/>
            <person name="Toyoda A."/>
            <person name="Suzuki Y."/>
            <person name="Arimoto A."/>
            <person name="Ishii H."/>
            <person name="Satoh N."/>
            <person name="Nishiyama T."/>
            <person name="Hasebe M."/>
            <person name="Maruyama T."/>
            <person name="Minagawa J."/>
            <person name="Obokata J."/>
            <person name="Shigenobu S."/>
        </authorList>
    </citation>
    <scope>NUCLEOTIDE SEQUENCE [LARGE SCALE GENOMIC DNA]</scope>
</reference>
<feature type="domain" description="DDE Tnp4" evidence="8">
    <location>
        <begin position="113"/>
        <end position="246"/>
    </location>
</feature>
<dbReference type="PANTHER" id="PTHR22930">
    <property type="match status" value="1"/>
</dbReference>
<evidence type="ECO:0000256" key="4">
    <source>
        <dbReference type="ARBA" id="ARBA00022722"/>
    </source>
</evidence>
<comment type="cofactor">
    <cofactor evidence="1">
        <name>a divalent metal cation</name>
        <dbReference type="ChEBI" id="CHEBI:60240"/>
    </cofactor>
</comment>
<evidence type="ECO:0000256" key="3">
    <source>
        <dbReference type="ARBA" id="ARBA00006958"/>
    </source>
</evidence>
<keyword evidence="10" id="KW-1185">Reference proteome</keyword>
<dbReference type="EMBL" id="BLXT01006448">
    <property type="protein sequence ID" value="GFO31824.1"/>
    <property type="molecule type" value="Genomic_DNA"/>
</dbReference>
<evidence type="ECO:0000313" key="9">
    <source>
        <dbReference type="EMBL" id="GFO31824.1"/>
    </source>
</evidence>
<dbReference type="Pfam" id="PF13359">
    <property type="entry name" value="DDE_Tnp_4"/>
    <property type="match status" value="1"/>
</dbReference>
<dbReference type="AlphaFoldDB" id="A0AAV4CKS7"/>
<dbReference type="GO" id="GO:0004518">
    <property type="term" value="F:nuclease activity"/>
    <property type="evidence" value="ECO:0007669"/>
    <property type="project" value="UniProtKB-KW"/>
</dbReference>
<protein>
    <submittedName>
        <fullName evidence="9">Nuclease harbi1-like protein</fullName>
    </submittedName>
</protein>
<comment type="similarity">
    <text evidence="3">Belongs to the HARBI1 family.</text>
</comment>
<name>A0AAV4CKS7_9GAST</name>
<comment type="subcellular location">
    <subcellularLocation>
        <location evidence="2">Nucleus</location>
    </subcellularLocation>
</comment>
<evidence type="ECO:0000256" key="7">
    <source>
        <dbReference type="ARBA" id="ARBA00023242"/>
    </source>
</evidence>
<dbReference type="InterPro" id="IPR027806">
    <property type="entry name" value="HARBI1_dom"/>
</dbReference>
<evidence type="ECO:0000256" key="2">
    <source>
        <dbReference type="ARBA" id="ARBA00004123"/>
    </source>
</evidence>
<evidence type="ECO:0000313" key="10">
    <source>
        <dbReference type="Proteomes" id="UP000735302"/>
    </source>
</evidence>
<dbReference type="GO" id="GO:0016787">
    <property type="term" value="F:hydrolase activity"/>
    <property type="evidence" value="ECO:0007669"/>
    <property type="project" value="UniProtKB-KW"/>
</dbReference>
<gene>
    <name evidence="9" type="ORF">PoB_005832900</name>
</gene>
<sequence length="260" mass="29638">MAKAIFQNVLELCGPEKQNTNGRNAIPPTEWLTVTLRYLATGNSFRSLALFFRLGFRKVRCIIQGTCNLIWTLLQPKFLPKPDPELWAKTADGYFSKWDLPNCIESLDGKQPNSGSLFYNYKVFFSIVLLAVVDTYRRLMVVDIGSYGSCSDGGIFSASCLGKHLSEGSLDIPAAKKIAETELVTPHAFLSDDIFALLPNMMKLFARRQLTIQKRVFNYRLSRARRQIECILGILLNTWKIIKSIYTDVLPKNRTRSKWR</sequence>
<keyword evidence="5" id="KW-0479">Metal-binding</keyword>
<keyword evidence="7" id="KW-0539">Nucleus</keyword>
<dbReference type="Proteomes" id="UP000735302">
    <property type="component" value="Unassembled WGS sequence"/>
</dbReference>
<proteinExistence type="inferred from homology"/>
<evidence type="ECO:0000256" key="5">
    <source>
        <dbReference type="ARBA" id="ARBA00022723"/>
    </source>
</evidence>
<evidence type="ECO:0000256" key="6">
    <source>
        <dbReference type="ARBA" id="ARBA00022801"/>
    </source>
</evidence>
<dbReference type="GO" id="GO:0046872">
    <property type="term" value="F:metal ion binding"/>
    <property type="evidence" value="ECO:0007669"/>
    <property type="project" value="UniProtKB-KW"/>
</dbReference>
<dbReference type="PANTHER" id="PTHR22930:SF269">
    <property type="entry name" value="NUCLEASE HARBI1-LIKE PROTEIN"/>
    <property type="match status" value="1"/>
</dbReference>
<dbReference type="GO" id="GO:0005634">
    <property type="term" value="C:nucleus"/>
    <property type="evidence" value="ECO:0007669"/>
    <property type="project" value="UniProtKB-SubCell"/>
</dbReference>
<keyword evidence="6" id="KW-0378">Hydrolase</keyword>
<keyword evidence="4" id="KW-0540">Nuclease</keyword>
<comment type="caution">
    <text evidence="9">The sequence shown here is derived from an EMBL/GenBank/DDBJ whole genome shotgun (WGS) entry which is preliminary data.</text>
</comment>